<keyword evidence="1" id="KW-0472">Membrane</keyword>
<feature type="transmembrane region" description="Helical" evidence="1">
    <location>
        <begin position="888"/>
        <end position="906"/>
    </location>
</feature>
<evidence type="ECO:0000256" key="1">
    <source>
        <dbReference type="SAM" id="Phobius"/>
    </source>
</evidence>
<feature type="transmembrane region" description="Helical" evidence="1">
    <location>
        <begin position="316"/>
        <end position="337"/>
    </location>
</feature>
<evidence type="ECO:0000313" key="3">
    <source>
        <dbReference type="Proteomes" id="UP000179807"/>
    </source>
</evidence>
<feature type="transmembrane region" description="Helical" evidence="1">
    <location>
        <begin position="624"/>
        <end position="646"/>
    </location>
</feature>
<comment type="caution">
    <text evidence="2">The sequence shown here is derived from an EMBL/GenBank/DDBJ whole genome shotgun (WGS) entry which is preliminary data.</text>
</comment>
<feature type="transmembrane region" description="Helical" evidence="1">
    <location>
        <begin position="187"/>
        <end position="208"/>
    </location>
</feature>
<dbReference type="EMBL" id="MLAK01000988">
    <property type="protein sequence ID" value="OHS99771.1"/>
    <property type="molecule type" value="Genomic_DNA"/>
</dbReference>
<reference evidence="2" key="1">
    <citation type="submission" date="2016-10" db="EMBL/GenBank/DDBJ databases">
        <authorList>
            <person name="Benchimol M."/>
            <person name="Almeida L.G."/>
            <person name="Vasconcelos A.T."/>
            <person name="Perreira-Neves A."/>
            <person name="Rosa I.A."/>
            <person name="Tasca T."/>
            <person name="Bogo M.R."/>
            <person name="de Souza W."/>
        </authorList>
    </citation>
    <scope>NUCLEOTIDE SEQUENCE [LARGE SCALE GENOMIC DNA]</scope>
    <source>
        <strain evidence="2">K</strain>
    </source>
</reference>
<dbReference type="RefSeq" id="XP_068352908.1">
    <property type="nucleotide sequence ID" value="XM_068509249.1"/>
</dbReference>
<dbReference type="Proteomes" id="UP000179807">
    <property type="component" value="Unassembled WGS sequence"/>
</dbReference>
<proteinExistence type="predicted"/>
<feature type="transmembrane region" description="Helical" evidence="1">
    <location>
        <begin position="287"/>
        <end position="304"/>
    </location>
</feature>
<name>A0A1J4JQH7_9EUKA</name>
<feature type="transmembrane region" description="Helical" evidence="1">
    <location>
        <begin position="152"/>
        <end position="181"/>
    </location>
</feature>
<feature type="transmembrane region" description="Helical" evidence="1">
    <location>
        <begin position="1040"/>
        <end position="1061"/>
    </location>
</feature>
<accession>A0A1J4JQH7</accession>
<feature type="transmembrane region" description="Helical" evidence="1">
    <location>
        <begin position="115"/>
        <end position="140"/>
    </location>
</feature>
<dbReference type="VEuPathDB" id="TrichDB:TRFO_33737"/>
<dbReference type="GeneID" id="94843953"/>
<keyword evidence="1" id="KW-0812">Transmembrane</keyword>
<feature type="transmembrane region" description="Helical" evidence="1">
    <location>
        <begin position="257"/>
        <end position="280"/>
    </location>
</feature>
<feature type="transmembrane region" description="Helical" evidence="1">
    <location>
        <begin position="823"/>
        <end position="844"/>
    </location>
</feature>
<keyword evidence="1" id="KW-1133">Transmembrane helix</keyword>
<evidence type="ECO:0000313" key="2">
    <source>
        <dbReference type="EMBL" id="OHS99771.1"/>
    </source>
</evidence>
<sequence>MDSETSENTDTISADLITNVFNTLPSPLPSNMSRLEFSIYRTYAFLIPGSRQMAPFSLVLSVFNIIQVFAVINIFIIMDKFYFCNSDIRASPDKTVQTFYFFLTFRFYTPDDMGAAYYCAIIFIAILCISSFIYVLIIGLHNRLPSPIMQCFYIAFVIDIPQVLLFVFTFQFARSAVIIISQTDKMYIFQTVIMGISLIFLYVMCYLATNILQQSIFYHRGSKICYPTYISLNTICMIILFASNIFFTLITLNQYRILMTILFSTTGVYCISIGFLRVYLYEAGNSLSIASGSILLTSSIYNIILLTNHSVEPELYLFINILVFIFAFIISLFAFNFHAYKSAEKIKKDPRFFNHKKKMGNYALMFYSKIAFKEALPSAINLTFLDQALKYPRPNWVYFGLLRYSFLINENSPKVDQLKEKISMKPSTTLSNIFIDIERKFYHYANVINDIPDEYKKILNDLETKIAQFQTASKTLTSKISDDFKVDYLLTDALGSMHDLITNEIMIVKRYMPNSIMVLQLYSSYKKHVCGEEEEASKLKELIADMKKGDIMFADYTHLHALDIFPKMQSKLLKFSVEKRRKDDEKRGNDASPFVTGLPPIQNSSNWQKSQQALIQIFGNQKSFIYIFARLVCYLFIILMLFHTFYTFSTTTTFQNNLQYCYNMIDCHFNSSIYYGYFINNALDIIYNHYDNQTDYIQKVKENATHYQNINKLYADSYRIGASSSNLFYETFEWFTRNNYLAPSTDSKSLLYIDIGQLLIRFTSLFLSNYPTDYNFTRSTELPSFIHTTQYFPSYYAFTNDIINTTTYKYIDKLSLNIYFSSWYSSIPCFIFAFLMMLTPILFYGEFRRLIDLFPHDQSKHSQTILDTFLSFDFSVFSSIIIKYYIINVFLAGIVISLIFSINGTYHSAVELIKDRLNTVFISSGHIARQNSVIAFLYLHLLKGEFDLINTTLLNTGVQESLTYFSTDYRYSRYNSYFDDTVNTTNFIFLTMRQFKHHQIEPNIIYMYQMMGITGENVTPAVILLKNECMRLINYYTRLMAVNSCSITIIFIILIMIFYILENRLISIMWRNLSTLKMMLTQLPEKYVSSSEKLVELLQNHTQLSQFSSFKKSTILDLMNSPCALINKDNIILSTNRYWLTFFNQSLDYTIGKPVFKFLNDLVIKHSIKDVTDDLKLFIIDENKMEHEYKKQIHVLKEKVEILKSSIVPTRFIKEKHNVTEQVPFVIACSLILMPIRMEELNPDDYVADIREFEQLIIERCHYSDDVDILWDSGRELQILFGVNQKKEKHYLAIESMAIMLEILRLSIEHMWKSVGIHTSIFVASGENVEFQLNNGHNSIMEMFGPAFSKLMILKEKIEVYSIICDAATYQLIDDCETGVVFDQLDEDSFIFKLNIMDEQYSPLKRIPSNY</sequence>
<protein>
    <submittedName>
        <fullName evidence="2">Uncharacterized protein</fullName>
    </submittedName>
</protein>
<organism evidence="2 3">
    <name type="scientific">Tritrichomonas foetus</name>
    <dbReference type="NCBI Taxonomy" id="1144522"/>
    <lineage>
        <taxon>Eukaryota</taxon>
        <taxon>Metamonada</taxon>
        <taxon>Parabasalia</taxon>
        <taxon>Tritrichomonadida</taxon>
        <taxon>Tritrichomonadidae</taxon>
        <taxon>Tritrichomonas</taxon>
    </lineage>
</organism>
<feature type="transmembrane region" description="Helical" evidence="1">
    <location>
        <begin position="56"/>
        <end position="78"/>
    </location>
</feature>
<gene>
    <name evidence="2" type="ORF">TRFO_33737</name>
</gene>
<feature type="transmembrane region" description="Helical" evidence="1">
    <location>
        <begin position="229"/>
        <end position="251"/>
    </location>
</feature>
<keyword evidence="3" id="KW-1185">Reference proteome</keyword>